<evidence type="ECO:0000256" key="4">
    <source>
        <dbReference type="ARBA" id="ARBA00023186"/>
    </source>
</evidence>
<dbReference type="GO" id="GO:0016151">
    <property type="term" value="F:nickel cation binding"/>
    <property type="evidence" value="ECO:0007669"/>
    <property type="project" value="UniProtKB-UniRule"/>
</dbReference>
<dbReference type="SUPFAM" id="SSF69287">
    <property type="entry name" value="Urease metallochaperone UreE, N-terminal domain"/>
    <property type="match status" value="1"/>
</dbReference>
<evidence type="ECO:0000313" key="8">
    <source>
        <dbReference type="Proteomes" id="UP000247673"/>
    </source>
</evidence>
<dbReference type="GO" id="GO:0006457">
    <property type="term" value="P:protein folding"/>
    <property type="evidence" value="ECO:0007669"/>
    <property type="project" value="InterPro"/>
</dbReference>
<dbReference type="OrthoDB" id="5421304at2"/>
<keyword evidence="3 5" id="KW-0533">Nickel</keyword>
<dbReference type="Proteomes" id="UP000247673">
    <property type="component" value="Unassembled WGS sequence"/>
</dbReference>
<comment type="subcellular location">
    <subcellularLocation>
        <location evidence="1 5">Cytoplasm</location>
    </subcellularLocation>
</comment>
<dbReference type="PIRSF" id="PIRSF036402">
    <property type="entry name" value="Ureas_acces_UreE"/>
    <property type="match status" value="1"/>
</dbReference>
<accession>A0A2V4DMR0</accession>
<dbReference type="GO" id="GO:0065003">
    <property type="term" value="P:protein-containing complex assembly"/>
    <property type="evidence" value="ECO:0007669"/>
    <property type="project" value="InterPro"/>
</dbReference>
<comment type="function">
    <text evidence="5">Involved in urease metallocenter assembly. Binds nickel. Probably functions as a nickel donor during metallocenter assembly.</text>
</comment>
<dbReference type="GO" id="GO:0019627">
    <property type="term" value="P:urea metabolic process"/>
    <property type="evidence" value="ECO:0007669"/>
    <property type="project" value="InterPro"/>
</dbReference>
<dbReference type="InterPro" id="IPR007864">
    <property type="entry name" value="UreE_C_dom"/>
</dbReference>
<evidence type="ECO:0000256" key="1">
    <source>
        <dbReference type="ARBA" id="ARBA00004496"/>
    </source>
</evidence>
<proteinExistence type="inferred from homology"/>
<dbReference type="HAMAP" id="MF_00822">
    <property type="entry name" value="UreE"/>
    <property type="match status" value="1"/>
</dbReference>
<evidence type="ECO:0000256" key="2">
    <source>
        <dbReference type="ARBA" id="ARBA00022490"/>
    </source>
</evidence>
<dbReference type="RefSeq" id="WP_086359529.1">
    <property type="nucleotide sequence ID" value="NZ_CP132381.1"/>
</dbReference>
<dbReference type="GO" id="GO:0051082">
    <property type="term" value="F:unfolded protein binding"/>
    <property type="evidence" value="ECO:0007669"/>
    <property type="project" value="UniProtKB-UniRule"/>
</dbReference>
<dbReference type="InterPro" id="IPR012406">
    <property type="entry name" value="UreE"/>
</dbReference>
<comment type="similarity">
    <text evidence="5">Belongs to the UreE family.</text>
</comment>
<organism evidence="7 8">
    <name type="scientific">Gilliamella apis</name>
    <dbReference type="NCBI Taxonomy" id="1970738"/>
    <lineage>
        <taxon>Bacteria</taxon>
        <taxon>Pseudomonadati</taxon>
        <taxon>Pseudomonadota</taxon>
        <taxon>Gammaproteobacteria</taxon>
        <taxon>Orbales</taxon>
        <taxon>Orbaceae</taxon>
        <taxon>Gilliamella</taxon>
    </lineage>
</organism>
<evidence type="ECO:0000256" key="3">
    <source>
        <dbReference type="ARBA" id="ARBA00022596"/>
    </source>
</evidence>
<dbReference type="Gene3D" id="2.60.260.20">
    <property type="entry name" value="Urease metallochaperone UreE, N-terminal domain"/>
    <property type="match status" value="1"/>
</dbReference>
<keyword evidence="4 5" id="KW-0143">Chaperone</keyword>
<protein>
    <recommendedName>
        <fullName evidence="5">Urease accessory protein UreE</fullName>
    </recommendedName>
</protein>
<dbReference type="NCBIfam" id="NF009751">
    <property type="entry name" value="PRK13261.1-1"/>
    <property type="match status" value="1"/>
</dbReference>
<dbReference type="InterPro" id="IPR036118">
    <property type="entry name" value="UreE_N_sf"/>
</dbReference>
<comment type="caution">
    <text evidence="7">The sequence shown here is derived from an EMBL/GenBank/DDBJ whole genome shotgun (WGS) entry which is preliminary data.</text>
</comment>
<dbReference type="Pfam" id="PF05194">
    <property type="entry name" value="UreE_C"/>
    <property type="match status" value="1"/>
</dbReference>
<dbReference type="Pfam" id="PF02814">
    <property type="entry name" value="UreE_N"/>
    <property type="match status" value="1"/>
</dbReference>
<evidence type="ECO:0000256" key="5">
    <source>
        <dbReference type="HAMAP-Rule" id="MF_00822"/>
    </source>
</evidence>
<reference evidence="7 8" key="1">
    <citation type="submission" date="2018-05" db="EMBL/GenBank/DDBJ databases">
        <title>Reference genomes for bee gut microbiota database.</title>
        <authorList>
            <person name="Ellegaard K.M."/>
        </authorList>
    </citation>
    <scope>NUCLEOTIDE SEQUENCE [LARGE SCALE GENOMIC DNA]</scope>
    <source>
        <strain evidence="7 8">ESL0172</strain>
    </source>
</reference>
<keyword evidence="2 5" id="KW-0963">Cytoplasm</keyword>
<dbReference type="AlphaFoldDB" id="A0A2V4DMR0"/>
<evidence type="ECO:0000313" key="7">
    <source>
        <dbReference type="EMBL" id="PXY91078.1"/>
    </source>
</evidence>
<evidence type="ECO:0000259" key="6">
    <source>
        <dbReference type="SMART" id="SM00988"/>
    </source>
</evidence>
<keyword evidence="8" id="KW-1185">Reference proteome</keyword>
<dbReference type="GO" id="GO:0005737">
    <property type="term" value="C:cytoplasm"/>
    <property type="evidence" value="ECO:0007669"/>
    <property type="project" value="UniProtKB-SubCell"/>
</dbReference>
<dbReference type="SUPFAM" id="SSF69737">
    <property type="entry name" value="Urease metallochaperone UreE, C-terminal domain"/>
    <property type="match status" value="1"/>
</dbReference>
<dbReference type="InterPro" id="IPR004029">
    <property type="entry name" value="UreE_N"/>
</dbReference>
<dbReference type="EMBL" id="QGLO01000004">
    <property type="protein sequence ID" value="PXY91078.1"/>
    <property type="molecule type" value="Genomic_DNA"/>
</dbReference>
<feature type="domain" description="UreE urease accessory N-terminal" evidence="6">
    <location>
        <begin position="1"/>
        <end position="70"/>
    </location>
</feature>
<dbReference type="Gene3D" id="3.30.70.790">
    <property type="entry name" value="UreE, C-terminal domain"/>
    <property type="match status" value="1"/>
</dbReference>
<gene>
    <name evidence="5" type="primary">ureE</name>
    <name evidence="7" type="ORF">DKK78_01680</name>
</gene>
<dbReference type="CDD" id="cd00571">
    <property type="entry name" value="UreE"/>
    <property type="match status" value="1"/>
</dbReference>
<name>A0A2V4DMR0_9GAMM</name>
<dbReference type="SMART" id="SM00988">
    <property type="entry name" value="UreE_N"/>
    <property type="match status" value="1"/>
</dbReference>
<sequence length="155" mass="17270">MIILTKILTKPLTKTQLQSVKYCTKLDIDSRIKSRSKIVLNSGQEAGVILPRGLLIRGGDYLATEDESIIIEVLAANENVSTAYCNDKLLLARACYHLGNRHVPLQIATDFVRYQHDHVLDEMLTQLGIKVLVEQAPFEPEAGAYQSSAIGHHHH</sequence>